<evidence type="ECO:0000313" key="2">
    <source>
        <dbReference type="EMBL" id="CAA3014096.1"/>
    </source>
</evidence>
<proteinExistence type="predicted"/>
<sequence length="82" mass="8897">NEKELATRYSNDEGTCGDDQSWESKDDNKGKKYSSNDSGNESGKKIGGGHLCNELEGTPIHIDVIFYGGAFSIPRVAMDSSH</sequence>
<dbReference type="Gramene" id="OE9A087233T1">
    <property type="protein sequence ID" value="OE9A087233C1"/>
    <property type="gene ID" value="OE9A087233"/>
</dbReference>
<dbReference type="Proteomes" id="UP000594638">
    <property type="component" value="Unassembled WGS sequence"/>
</dbReference>
<reference evidence="2 3" key="1">
    <citation type="submission" date="2019-12" db="EMBL/GenBank/DDBJ databases">
        <authorList>
            <person name="Alioto T."/>
            <person name="Alioto T."/>
            <person name="Gomez Garrido J."/>
        </authorList>
    </citation>
    <scope>NUCLEOTIDE SEQUENCE [LARGE SCALE GENOMIC DNA]</scope>
</reference>
<feature type="region of interest" description="Disordered" evidence="1">
    <location>
        <begin position="1"/>
        <end position="49"/>
    </location>
</feature>
<gene>
    <name evidence="2" type="ORF">OLEA9_A087233</name>
</gene>
<comment type="caution">
    <text evidence="2">The sequence shown here is derived from an EMBL/GenBank/DDBJ whole genome shotgun (WGS) entry which is preliminary data.</text>
</comment>
<organism evidence="2 3">
    <name type="scientific">Olea europaea subsp. europaea</name>
    <dbReference type="NCBI Taxonomy" id="158383"/>
    <lineage>
        <taxon>Eukaryota</taxon>
        <taxon>Viridiplantae</taxon>
        <taxon>Streptophyta</taxon>
        <taxon>Embryophyta</taxon>
        <taxon>Tracheophyta</taxon>
        <taxon>Spermatophyta</taxon>
        <taxon>Magnoliopsida</taxon>
        <taxon>eudicotyledons</taxon>
        <taxon>Gunneridae</taxon>
        <taxon>Pentapetalae</taxon>
        <taxon>asterids</taxon>
        <taxon>lamiids</taxon>
        <taxon>Lamiales</taxon>
        <taxon>Oleaceae</taxon>
        <taxon>Oleeae</taxon>
        <taxon>Olea</taxon>
    </lineage>
</organism>
<accession>A0A8S0U932</accession>
<keyword evidence="3" id="KW-1185">Reference proteome</keyword>
<name>A0A8S0U932_OLEEU</name>
<evidence type="ECO:0000313" key="3">
    <source>
        <dbReference type="Proteomes" id="UP000594638"/>
    </source>
</evidence>
<protein>
    <submittedName>
        <fullName evidence="2">Uncharacterized protein</fullName>
    </submittedName>
</protein>
<dbReference type="EMBL" id="CACTIH010007468">
    <property type="protein sequence ID" value="CAA3014096.1"/>
    <property type="molecule type" value="Genomic_DNA"/>
</dbReference>
<evidence type="ECO:0000256" key="1">
    <source>
        <dbReference type="SAM" id="MobiDB-lite"/>
    </source>
</evidence>
<feature type="non-terminal residue" evidence="2">
    <location>
        <position position="1"/>
    </location>
</feature>
<feature type="non-terminal residue" evidence="2">
    <location>
        <position position="82"/>
    </location>
</feature>
<dbReference type="AlphaFoldDB" id="A0A8S0U932"/>